<dbReference type="SUPFAM" id="SSF51556">
    <property type="entry name" value="Metallo-dependent hydrolases"/>
    <property type="match status" value="1"/>
</dbReference>
<dbReference type="InterPro" id="IPR032466">
    <property type="entry name" value="Metal_Hydrolase"/>
</dbReference>
<organism evidence="3">
    <name type="scientific">marine metagenome</name>
    <dbReference type="NCBI Taxonomy" id="408172"/>
    <lineage>
        <taxon>unclassified sequences</taxon>
        <taxon>metagenomes</taxon>
        <taxon>ecological metagenomes</taxon>
    </lineage>
</organism>
<sequence length="373" mass="41025">MTDPTEITARHYRTGEGHRIVYSGGKIESMEPAEAPEDTWFAPGIFDPQVNGYAGVDFQKDDLSIEDLHKANSGLKDDGCPRWLLTLITDDFDKLIARLAHLKKLRDGDPILSRSIAGWHVEGPFLSSEPGFRGAHDNEVMRDPTTADIDRIRETLADDPVLLTFAPERDGAIAAIKRATKLGMQVSLGHCNPSEEDLEAAKEAGATAFTHLGNGCPQALDRHDSFMWRVLDSGGLLCGLIPDRIHVRPPFFRVLHRILGPKNIYYTTDAMSAAGAPVGRYTVGRLDIEVGEDQVVRQPGQTNLAGSALRPLQGVQRVAEMLSQPWQEVWDGFSVRPASFMEIDHEIAPDQSVPLCLIKTDDSGELTEVESVI</sequence>
<name>A0A381XIE7_9ZZZZ</name>
<evidence type="ECO:0000256" key="1">
    <source>
        <dbReference type="ARBA" id="ARBA00022723"/>
    </source>
</evidence>
<evidence type="ECO:0008006" key="4">
    <source>
        <dbReference type="Google" id="ProtNLM"/>
    </source>
</evidence>
<dbReference type="Gene3D" id="3.20.20.140">
    <property type="entry name" value="Metal-dependent hydrolases"/>
    <property type="match status" value="1"/>
</dbReference>
<dbReference type="GO" id="GO:0006046">
    <property type="term" value="P:N-acetylglucosamine catabolic process"/>
    <property type="evidence" value="ECO:0007669"/>
    <property type="project" value="TreeGrafter"/>
</dbReference>
<accession>A0A381XIE7</accession>
<evidence type="ECO:0000256" key="2">
    <source>
        <dbReference type="ARBA" id="ARBA00022801"/>
    </source>
</evidence>
<gene>
    <name evidence="3" type="ORF">METZ01_LOCUS117214</name>
</gene>
<dbReference type="AlphaFoldDB" id="A0A381XIE7"/>
<dbReference type="PIRSF" id="PIRSF038994">
    <property type="entry name" value="NagA"/>
    <property type="match status" value="1"/>
</dbReference>
<keyword evidence="1" id="KW-0479">Metal-binding</keyword>
<dbReference type="GO" id="GO:0046872">
    <property type="term" value="F:metal ion binding"/>
    <property type="evidence" value="ECO:0007669"/>
    <property type="project" value="UniProtKB-KW"/>
</dbReference>
<reference evidence="3" key="1">
    <citation type="submission" date="2018-05" db="EMBL/GenBank/DDBJ databases">
        <authorList>
            <person name="Lanie J.A."/>
            <person name="Ng W.-L."/>
            <person name="Kazmierczak K.M."/>
            <person name="Andrzejewski T.M."/>
            <person name="Davidsen T.M."/>
            <person name="Wayne K.J."/>
            <person name="Tettelin H."/>
            <person name="Glass J.I."/>
            <person name="Rusch D."/>
            <person name="Podicherti R."/>
            <person name="Tsui H.-C.T."/>
            <person name="Winkler M.E."/>
        </authorList>
    </citation>
    <scope>NUCLEOTIDE SEQUENCE</scope>
</reference>
<dbReference type="EMBL" id="UINC01015248">
    <property type="protein sequence ID" value="SVA64360.1"/>
    <property type="molecule type" value="Genomic_DNA"/>
</dbReference>
<evidence type="ECO:0000313" key="3">
    <source>
        <dbReference type="EMBL" id="SVA64360.1"/>
    </source>
</evidence>
<dbReference type="PANTHER" id="PTHR11113:SF14">
    <property type="entry name" value="N-ACETYLGLUCOSAMINE-6-PHOSPHATE DEACETYLASE"/>
    <property type="match status" value="1"/>
</dbReference>
<dbReference type="InterPro" id="IPR003764">
    <property type="entry name" value="GlcNAc_6-P_deAcase"/>
</dbReference>
<dbReference type="PANTHER" id="PTHR11113">
    <property type="entry name" value="N-ACETYLGLUCOSAMINE-6-PHOSPHATE DEACETYLASE"/>
    <property type="match status" value="1"/>
</dbReference>
<proteinExistence type="predicted"/>
<keyword evidence="2" id="KW-0378">Hydrolase</keyword>
<protein>
    <recommendedName>
        <fullName evidence="4">Amidohydrolase-related domain-containing protein</fullName>
    </recommendedName>
</protein>
<dbReference type="GO" id="GO:0008448">
    <property type="term" value="F:N-acetylglucosamine-6-phosphate deacetylase activity"/>
    <property type="evidence" value="ECO:0007669"/>
    <property type="project" value="InterPro"/>
</dbReference>